<sequence>MHLEGHPERGAERMAQARGALASLARHQAAQGLPPEACSVVVCGDFNEGPGSGVAQLLRQGWAAAAAPGGGAGANVNGGGGAAAALLADEPGEATQPYLLQDAYASHPLPYTRRVPSLASSIDQLWVSAHAAVTHVLHAQDEKADAAGMPNERQPSDHLPLGAIITLPAAAGA</sequence>
<dbReference type="GeneID" id="25732038"/>
<evidence type="ECO:0000313" key="3">
    <source>
        <dbReference type="Proteomes" id="UP000054498"/>
    </source>
</evidence>
<dbReference type="PANTHER" id="PTHR12121">
    <property type="entry name" value="CARBON CATABOLITE REPRESSOR PROTEIN 4"/>
    <property type="match status" value="1"/>
</dbReference>
<dbReference type="PANTHER" id="PTHR12121:SF37">
    <property type="entry name" value="2',5'-PHOSPHODIESTERASE 12"/>
    <property type="match status" value="1"/>
</dbReference>
<reference evidence="2 3" key="1">
    <citation type="journal article" date="2013" name="BMC Genomics">
        <title>Reconstruction of the lipid metabolism for the microalga Monoraphidium neglectum from its genome sequence reveals characteristics suitable for biofuel production.</title>
        <authorList>
            <person name="Bogen C."/>
            <person name="Al-Dilaimi A."/>
            <person name="Albersmeier A."/>
            <person name="Wichmann J."/>
            <person name="Grundmann M."/>
            <person name="Rupp O."/>
            <person name="Lauersen K.J."/>
            <person name="Blifernez-Klassen O."/>
            <person name="Kalinowski J."/>
            <person name="Goesmann A."/>
            <person name="Mussgnug J.H."/>
            <person name="Kruse O."/>
        </authorList>
    </citation>
    <scope>NUCLEOTIDE SEQUENCE [LARGE SCALE GENOMIC DNA]</scope>
    <source>
        <strain evidence="2 3">SAG 48.87</strain>
    </source>
</reference>
<dbReference type="GO" id="GO:0000288">
    <property type="term" value="P:nuclear-transcribed mRNA catabolic process, deadenylation-dependent decay"/>
    <property type="evidence" value="ECO:0007669"/>
    <property type="project" value="TreeGrafter"/>
</dbReference>
<dbReference type="Proteomes" id="UP000054498">
    <property type="component" value="Unassembled WGS sequence"/>
</dbReference>
<evidence type="ECO:0000313" key="2">
    <source>
        <dbReference type="EMBL" id="KIY93490.1"/>
    </source>
</evidence>
<dbReference type="Gene3D" id="3.60.10.10">
    <property type="entry name" value="Endonuclease/exonuclease/phosphatase"/>
    <property type="match status" value="1"/>
</dbReference>
<dbReference type="KEGG" id="mng:MNEG_14472"/>
<dbReference type="GO" id="GO:0005739">
    <property type="term" value="C:mitochondrion"/>
    <property type="evidence" value="ECO:0007669"/>
    <property type="project" value="TreeGrafter"/>
</dbReference>
<dbReference type="RefSeq" id="XP_013892510.1">
    <property type="nucleotide sequence ID" value="XM_014037056.1"/>
</dbReference>
<protein>
    <recommendedName>
        <fullName evidence="1">Endonuclease/exonuclease/phosphatase domain-containing protein</fullName>
    </recommendedName>
</protein>
<dbReference type="STRING" id="145388.A0A0D2ME85"/>
<dbReference type="AlphaFoldDB" id="A0A0D2ME85"/>
<name>A0A0D2ME85_9CHLO</name>
<dbReference type="SUPFAM" id="SSF56219">
    <property type="entry name" value="DNase I-like"/>
    <property type="match status" value="1"/>
</dbReference>
<accession>A0A0D2ME85</accession>
<evidence type="ECO:0000259" key="1">
    <source>
        <dbReference type="Pfam" id="PF03372"/>
    </source>
</evidence>
<dbReference type="InterPro" id="IPR036691">
    <property type="entry name" value="Endo/exonu/phosph_ase_sf"/>
</dbReference>
<dbReference type="Pfam" id="PF03372">
    <property type="entry name" value="Exo_endo_phos"/>
    <property type="match status" value="1"/>
</dbReference>
<dbReference type="EMBL" id="KK104732">
    <property type="protein sequence ID" value="KIY93490.1"/>
    <property type="molecule type" value="Genomic_DNA"/>
</dbReference>
<dbReference type="OrthoDB" id="2866996at2759"/>
<dbReference type="GO" id="GO:0000175">
    <property type="term" value="F:3'-5'-RNA exonuclease activity"/>
    <property type="evidence" value="ECO:0007669"/>
    <property type="project" value="TreeGrafter"/>
</dbReference>
<dbReference type="InterPro" id="IPR005135">
    <property type="entry name" value="Endo/exonuclease/phosphatase"/>
</dbReference>
<proteinExistence type="predicted"/>
<keyword evidence="3" id="KW-1185">Reference proteome</keyword>
<feature type="domain" description="Endonuclease/exonuclease/phosphatase" evidence="1">
    <location>
        <begin position="25"/>
        <end position="158"/>
    </location>
</feature>
<organism evidence="2 3">
    <name type="scientific">Monoraphidium neglectum</name>
    <dbReference type="NCBI Taxonomy" id="145388"/>
    <lineage>
        <taxon>Eukaryota</taxon>
        <taxon>Viridiplantae</taxon>
        <taxon>Chlorophyta</taxon>
        <taxon>core chlorophytes</taxon>
        <taxon>Chlorophyceae</taxon>
        <taxon>CS clade</taxon>
        <taxon>Sphaeropleales</taxon>
        <taxon>Selenastraceae</taxon>
        <taxon>Monoraphidium</taxon>
    </lineage>
</organism>
<gene>
    <name evidence="2" type="ORF">MNEG_14472</name>
</gene>
<dbReference type="InterPro" id="IPR050410">
    <property type="entry name" value="CCR4/nocturin_mRNA_transcr"/>
</dbReference>